<dbReference type="STRING" id="485915.Dret_1981"/>
<name>C8X4P2_DESRD</name>
<evidence type="ECO:0000313" key="2">
    <source>
        <dbReference type="Proteomes" id="UP000001052"/>
    </source>
</evidence>
<dbReference type="InterPro" id="IPR016195">
    <property type="entry name" value="Pol/histidinol_Pase-like"/>
</dbReference>
<reference evidence="2" key="1">
    <citation type="submission" date="2009-09" db="EMBL/GenBank/DDBJ databases">
        <title>The complete chromosome of Desulfohalobium retbaense DSM 5692.</title>
        <authorList>
            <consortium name="US DOE Joint Genome Institute (JGI-PGF)"/>
            <person name="Lucas S."/>
            <person name="Copeland A."/>
            <person name="Lapidus A."/>
            <person name="Glavina del Rio T."/>
            <person name="Dalin E."/>
            <person name="Tice H."/>
            <person name="Bruce D."/>
            <person name="Goodwin L."/>
            <person name="Pitluck S."/>
            <person name="Kyrpides N."/>
            <person name="Mavromatis K."/>
            <person name="Ivanova N."/>
            <person name="Mikhailova N."/>
            <person name="Munk A.C."/>
            <person name="Brettin T."/>
            <person name="Detter J.C."/>
            <person name="Han C."/>
            <person name="Tapia R."/>
            <person name="Larimer F."/>
            <person name="Land M."/>
            <person name="Hauser L."/>
            <person name="Markowitz V."/>
            <person name="Cheng J.-F."/>
            <person name="Hugenholtz P."/>
            <person name="Woyke T."/>
            <person name="Wu D."/>
            <person name="Spring S."/>
            <person name="Klenk H.-P."/>
            <person name="Eisen J.A."/>
        </authorList>
    </citation>
    <scope>NUCLEOTIDE SEQUENCE [LARGE SCALE GENOMIC DNA]</scope>
    <source>
        <strain evidence="2">DSM 5692</strain>
    </source>
</reference>
<dbReference type="KEGG" id="drt:Dret_1981"/>
<accession>C8X4P2</accession>
<organism evidence="1 2">
    <name type="scientific">Desulfohalobium retbaense (strain ATCC 49708 / DSM 5692 / JCM 16813 / HR100)</name>
    <dbReference type="NCBI Taxonomy" id="485915"/>
    <lineage>
        <taxon>Bacteria</taxon>
        <taxon>Pseudomonadati</taxon>
        <taxon>Thermodesulfobacteriota</taxon>
        <taxon>Desulfovibrionia</taxon>
        <taxon>Desulfovibrionales</taxon>
        <taxon>Desulfohalobiaceae</taxon>
        <taxon>Desulfohalobium</taxon>
    </lineage>
</organism>
<dbReference type="AlphaFoldDB" id="C8X4P2"/>
<evidence type="ECO:0000313" key="1">
    <source>
        <dbReference type="EMBL" id="ACV69265.1"/>
    </source>
</evidence>
<proteinExistence type="predicted"/>
<dbReference type="SUPFAM" id="SSF89550">
    <property type="entry name" value="PHP domain-like"/>
    <property type="match status" value="1"/>
</dbReference>
<reference evidence="1 2" key="2">
    <citation type="journal article" date="2010" name="Stand. Genomic Sci.">
        <title>Complete genome sequence of Desulfohalobium retbaense type strain (HR(100)).</title>
        <authorList>
            <person name="Spring S."/>
            <person name="Nolan M."/>
            <person name="Lapidus A."/>
            <person name="Glavina Del Rio T."/>
            <person name="Copeland A."/>
            <person name="Tice H."/>
            <person name="Cheng J.F."/>
            <person name="Lucas S."/>
            <person name="Land M."/>
            <person name="Chen F."/>
            <person name="Bruce D."/>
            <person name="Goodwin L."/>
            <person name="Pitluck S."/>
            <person name="Ivanova N."/>
            <person name="Mavromatis K."/>
            <person name="Mikhailova N."/>
            <person name="Pati A."/>
            <person name="Chen A."/>
            <person name="Palaniappan K."/>
            <person name="Hauser L."/>
            <person name="Chang Y.J."/>
            <person name="Jeffries C.D."/>
            <person name="Munk C."/>
            <person name="Kiss H."/>
            <person name="Chain P."/>
            <person name="Han C."/>
            <person name="Brettin T."/>
            <person name="Detter J.C."/>
            <person name="Schuler E."/>
            <person name="Goker M."/>
            <person name="Rohde M."/>
            <person name="Bristow J."/>
            <person name="Eisen J.A."/>
            <person name="Markowitz V."/>
            <person name="Hugenholtz P."/>
            <person name="Kyrpides N.C."/>
            <person name="Klenk H.P."/>
        </authorList>
    </citation>
    <scope>NUCLEOTIDE SEQUENCE [LARGE SCALE GENOMIC DNA]</scope>
    <source>
        <strain evidence="1 2">DSM 5692</strain>
    </source>
</reference>
<dbReference type="eggNOG" id="COG0613">
    <property type="taxonomic scope" value="Bacteria"/>
</dbReference>
<protein>
    <submittedName>
        <fullName evidence="1">Uncharacterized protein</fullName>
    </submittedName>
</protein>
<keyword evidence="2" id="KW-1185">Reference proteome</keyword>
<gene>
    <name evidence="1" type="ordered locus">Dret_1981</name>
</gene>
<dbReference type="OrthoDB" id="5413868at2"/>
<dbReference type="HOGENOM" id="CLU_727097_0_0_7"/>
<dbReference type="Gene3D" id="3.20.20.140">
    <property type="entry name" value="Metal-dependent hydrolases"/>
    <property type="match status" value="1"/>
</dbReference>
<dbReference type="RefSeq" id="WP_015752408.1">
    <property type="nucleotide sequence ID" value="NC_013223.1"/>
</dbReference>
<dbReference type="EMBL" id="CP001734">
    <property type="protein sequence ID" value="ACV69265.1"/>
    <property type="molecule type" value="Genomic_DNA"/>
</dbReference>
<dbReference type="Proteomes" id="UP000001052">
    <property type="component" value="Chromosome"/>
</dbReference>
<sequence length="383" mass="44660">MELIKPQIQEQLDHIDPHTLTETDIARYFEVINTHLTPEQEERIRTPAKVFPRQHSVLAVHWHPEFVPMPLIRERIDRTFPNKREALIIPTQHNVILEYDGYAGVEVDCYSRGFNQKVQLLLHFTSERVAEAPVLKAMLAHTFRYRSSQLFDFIYALTKPNEERLHKAAKATGADEDLVRFVQAYVRKIQRMLEEYYEQTPEESIKNKLLRNYFELLREDFGDPLIDRAQTFLKAVKKEVKAHFSLRYFYRTSEIIEEARALGGGVVIPHPEQFWPILLAEYDVDGYEVWNPQSRRYTDFLISVVNRKNTTLSASQRPLLIFMGDDTHMGEKVKDPGDRKEEKAAREIGVQSAWEDLMISKTLVKACAGKDNVIQAYRDRLAG</sequence>